<dbReference type="Proteomes" id="UP001595557">
    <property type="component" value="Unassembled WGS sequence"/>
</dbReference>
<comment type="caution">
    <text evidence="3">The sequence shown here is derived from an EMBL/GenBank/DDBJ whole genome shotgun (WGS) entry which is preliminary data.</text>
</comment>
<dbReference type="EMBL" id="JBHRTE010000124">
    <property type="protein sequence ID" value="MFC3170447.1"/>
    <property type="molecule type" value="Genomic_DNA"/>
</dbReference>
<proteinExistence type="predicted"/>
<evidence type="ECO:0000259" key="2">
    <source>
        <dbReference type="Pfam" id="PF13229"/>
    </source>
</evidence>
<dbReference type="InterPro" id="IPR039448">
    <property type="entry name" value="Beta_helix"/>
</dbReference>
<dbReference type="RefSeq" id="WP_377707511.1">
    <property type="nucleotide sequence ID" value="NZ_JBHRTE010000124.1"/>
</dbReference>
<gene>
    <name evidence="3" type="ORF">ACFOD7_20715</name>
</gene>
<feature type="compositionally biased region" description="Polar residues" evidence="1">
    <location>
        <begin position="1"/>
        <end position="18"/>
    </location>
</feature>
<dbReference type="SUPFAM" id="SSF51126">
    <property type="entry name" value="Pectin lyase-like"/>
    <property type="match status" value="1"/>
</dbReference>
<evidence type="ECO:0000256" key="1">
    <source>
        <dbReference type="SAM" id="MobiDB-lite"/>
    </source>
</evidence>
<dbReference type="Pfam" id="PF13229">
    <property type="entry name" value="Beta_helix"/>
    <property type="match status" value="1"/>
</dbReference>
<organism evidence="3 4">
    <name type="scientific">Paracoccus fontiphilus</name>
    <dbReference type="NCBI Taxonomy" id="1815556"/>
    <lineage>
        <taxon>Bacteria</taxon>
        <taxon>Pseudomonadati</taxon>
        <taxon>Pseudomonadota</taxon>
        <taxon>Alphaproteobacteria</taxon>
        <taxon>Rhodobacterales</taxon>
        <taxon>Paracoccaceae</taxon>
        <taxon>Paracoccus</taxon>
    </lineage>
</organism>
<feature type="domain" description="Right handed beta helix" evidence="2">
    <location>
        <begin position="237"/>
        <end position="375"/>
    </location>
</feature>
<reference evidence="4" key="1">
    <citation type="journal article" date="2019" name="Int. J. Syst. Evol. Microbiol.">
        <title>The Global Catalogue of Microorganisms (GCM) 10K type strain sequencing project: providing services to taxonomists for standard genome sequencing and annotation.</title>
        <authorList>
            <consortium name="The Broad Institute Genomics Platform"/>
            <consortium name="The Broad Institute Genome Sequencing Center for Infectious Disease"/>
            <person name="Wu L."/>
            <person name="Ma J."/>
        </authorList>
    </citation>
    <scope>NUCLEOTIDE SEQUENCE [LARGE SCALE GENOMIC DNA]</scope>
    <source>
        <strain evidence="4">KCTC 52239</strain>
    </source>
</reference>
<evidence type="ECO:0000313" key="4">
    <source>
        <dbReference type="Proteomes" id="UP001595557"/>
    </source>
</evidence>
<dbReference type="InterPro" id="IPR011050">
    <property type="entry name" value="Pectin_lyase_fold/virulence"/>
</dbReference>
<name>A0ABV7IPL8_9RHOB</name>
<feature type="non-terminal residue" evidence="3">
    <location>
        <position position="1"/>
    </location>
</feature>
<accession>A0ABV7IPL8</accession>
<keyword evidence="4" id="KW-1185">Reference proteome</keyword>
<protein>
    <submittedName>
        <fullName evidence="3">Right-handed parallel beta-helix repeat-containing protein</fullName>
    </submittedName>
</protein>
<feature type="non-terminal residue" evidence="3">
    <location>
        <position position="728"/>
    </location>
</feature>
<evidence type="ECO:0000313" key="3">
    <source>
        <dbReference type="EMBL" id="MFC3170447.1"/>
    </source>
</evidence>
<sequence length="728" mass="78273">SQSSHGHVSVNPDNSLSLVLSEDPQDASDTDFRYEITYADGRVQAVQATVDVTLGQQEQGWGLGQVYMLAKDKNDQVVVEHGENHRKVHVTEGAHGLTAADIARAEGLNAKDITATWLAKHSEYGATPDKALATDLGMQLWYNITSDRAGPNSHWLLFEKGYEYDNVGRLITRASQGESALNPMFIGAYGQGEDPKITGPIQLFQEDTSHVVMQGLDVGEFMALLGNNLLMDRISITGDYGLNVQNVNGFTFINSDVIDIVRESPINNAATWEAHVNRISGVYIANTKGMLLEKNLIDRNGWAEGYDPKLSGTFPQPPSMYSQNVYLQSDNLDVTLRDNIVMRGASFGVQVRSGGFVEGNSFIDNNAALNFLGGDYNGAGPVGNYTLLLDNLVTSAGHKRVSQAEGALSQGIEGQASVQSSYIGNIIAHLADPNNPAEQAQKNVVHAAFTKGKNPTYDDTIVYNWDKNEARSANPDQNIAGLSKTILDETTIQNFAAQLLGQKTATISDLADYLRAQASGRFDGTVDADVINAFFRKGFGLDTTLRDEAQTLRFVPDDRGDGIRWDNRLNWSTGDLPGTQDGDSVHLGGNRVLFGAETTIVDDFIFGDFGQLKATSGRLDITGDISTSKTGNLLQIGNAGQVWVDGYRDSDLLTIDMTGGRFANTGSFAGETAISAAGDAQLLLATSEGRFDLAGGSSLTVTGSKAKVGFDGESGETATLQLHEKATL</sequence>
<feature type="region of interest" description="Disordered" evidence="1">
    <location>
        <begin position="1"/>
        <end position="21"/>
    </location>
</feature>